<dbReference type="InterPro" id="IPR058037">
    <property type="entry name" value="BREX_BrxC_helical"/>
</dbReference>
<dbReference type="KEGG" id="prae:MN210_19120"/>
<sequence length="1210" mass="138121">MDKLKSIFAKKVDRSIEGVIKADDEASLGLELDEYVLTNEVEKRLEYFLNAYNNYSGANGVWISGFFGSGKSHLLKMLALLLENREVQFEGATKAALDLFLPKCDHNVILREELRKAVDMPSQSILFNIDQKADVISKTQFDALLAVFVKVFDEMCGYYGKQGHIAQFERDLDSRELYEGFKQAYSEMAGKSWERGREQALLEGGNIAKAYSQVTGEDESLAKNILDKYRSEYRLSIEDFAEQVNDYIEKQIKDNDLKDFRLNFFVDEVGQYIADNVKLMTNLQTVSESLATKCQGRAWIIVTAQEDMDTVVGETGRQQGNDFSKIQDRFKNRMKLTSKDVAEVIQKRLLVKNEAGESVLSKVYDKEANNFKTLFSFSEGTQKYQNFKDKEHFVDSYPFIPYQFPLFQAAITNLSQHNAFEGKSSSVGERSMLGVFQQVAIKISDNQIGKLATFDLMFEGVRHTLKSNIQRAIINAENHLDNEFAVQVLKALFLVKYIKEFQPTLHNLCVLMLDSFDKDISELRREVEEALNLLESQTYIRRTGELYEYLTDEEKDIEEEIKATDVDRSAVAEELSKIIFGYAIKDTKIRYVSDKSGSSGQDYAYANKLDDELHSRPQELSINVISPFHENSENFENLIASSTFSSDDLYVVLPSDARVMKEILMYKQTDKYIKQNYSSTQQQSVQRILTEKGQQNNERRAELQKRVANLVGQARLLVAGKEVTSKSSDPQSRINEGFNELITRAYPYLQMLNGVSYSEADVAKIIDATQSDLLSEGANLSEPENEILIKIKGNKNEGTRSTVKSIVDLFEKKPYGWHHTAILCTLAKLYVHGKVEVRLDGNLLEDKKLASALVNTKNQINLVLEPQIEFTSSQVRNLKDFYQDFFDKPPSNHEAKALATETIDGIQEKIAGLERHLSESQRYPFIAALNPAVKLLKQISKHSYDWYLTELTRGTGDELLDIKEATIDPLIRFINGPQKEIYDEAKVYLARQDSNFSYLKGAEHSVLSRLLEDDDIYKGGRIQKAKTLLDNLKQSVDAARSQAVDESIESIKALQSRMQESDEYKSLPDIRQQEFDEPYTKVIEDIKEQHLIAVIKERERIFTQQAHPRNLSRLIELVNKSKKVETTHEDVQPVIHENISTDNKQSADADYASEESKEVSEPVVEYVTASEVSVDYSRAWLDNENDVDEYLQAMRQALLKQIKDGKKVYV</sequence>
<dbReference type="Pfam" id="PF25792">
    <property type="entry name" value="BREX_BrxC_helical"/>
    <property type="match status" value="1"/>
</dbReference>
<gene>
    <name evidence="5" type="primary">brxC</name>
    <name evidence="5" type="ORF">MN210_19120</name>
</gene>
<dbReference type="EMBL" id="CP093310">
    <property type="protein sequence ID" value="WXX24007.1"/>
    <property type="molecule type" value="Genomic_DNA"/>
</dbReference>
<evidence type="ECO:0000259" key="3">
    <source>
        <dbReference type="Pfam" id="PF25792"/>
    </source>
</evidence>
<evidence type="ECO:0000259" key="2">
    <source>
        <dbReference type="Pfam" id="PF25791"/>
    </source>
</evidence>
<dbReference type="SUPFAM" id="SSF52540">
    <property type="entry name" value="P-loop containing nucleoside triphosphate hydrolases"/>
    <property type="match status" value="1"/>
</dbReference>
<feature type="coiled-coil region" evidence="1">
    <location>
        <begin position="1022"/>
        <end position="1049"/>
    </location>
</feature>
<organism evidence="5 6">
    <name type="scientific">Psychrobacter raelei</name>
    <dbReference type="NCBI Taxonomy" id="2565531"/>
    <lineage>
        <taxon>Bacteria</taxon>
        <taxon>Pseudomonadati</taxon>
        <taxon>Pseudomonadota</taxon>
        <taxon>Gammaproteobacteria</taxon>
        <taxon>Moraxellales</taxon>
        <taxon>Moraxellaceae</taxon>
        <taxon>Psychrobacter</taxon>
    </lineage>
</organism>
<dbReference type="InterPro" id="IPR027417">
    <property type="entry name" value="P-loop_NTPase"/>
</dbReference>
<dbReference type="InterPro" id="IPR047679">
    <property type="entry name" value="BREX_BrxC"/>
</dbReference>
<feature type="domain" description="Probable ATP-binding protein BrxC alpha-helical" evidence="3">
    <location>
        <begin position="874"/>
        <end position="995"/>
    </location>
</feature>
<reference evidence="5" key="1">
    <citation type="submission" date="2024-03" db="EMBL/GenBank/DDBJ databases">
        <title>Psychrobacter raelis sp. nov. isolated from a dog with peritonitis.</title>
        <authorList>
            <person name="Schiavone A."/>
            <person name="Manzulli V."/>
            <person name="Camarda A."/>
            <person name="Cafiero M.A."/>
            <person name="Vasco I."/>
            <person name="Marino L."/>
            <person name="Pennuzzi G."/>
            <person name="Serrecchia L."/>
            <person name="Galante D."/>
            <person name="Pugliese N."/>
        </authorList>
    </citation>
    <scope>NUCLEOTIDE SEQUENCE</scope>
    <source>
        <strain evidence="5">PraFG1</strain>
    </source>
</reference>
<feature type="domain" description="Probable ATP-binding protein BrxC winged helix-turn-helix" evidence="2">
    <location>
        <begin position="758"/>
        <end position="858"/>
    </location>
</feature>
<protein>
    <submittedName>
        <fullName evidence="5">BREX system P-loop protein BrxC</fullName>
    </submittedName>
</protein>
<dbReference type="AlphaFoldDB" id="A0AAU6PU98"/>
<dbReference type="InterPro" id="IPR058038">
    <property type="entry name" value="BREX_BrxC_wHTH"/>
</dbReference>
<dbReference type="Pfam" id="PF25796">
    <property type="entry name" value="BREX_BrxC_4th"/>
    <property type="match status" value="1"/>
</dbReference>
<dbReference type="RefSeq" id="WP_338412134.1">
    <property type="nucleotide sequence ID" value="NZ_CP093310.2"/>
</dbReference>
<feature type="domain" description="Probable ATP-binding protein BrxC 4th six-stranded beta-sheet" evidence="4">
    <location>
        <begin position="564"/>
        <end position="741"/>
    </location>
</feature>
<dbReference type="InterPro" id="IPR058036">
    <property type="entry name" value="BREX_BrxC_4th"/>
</dbReference>
<dbReference type="Proteomes" id="UP000829560">
    <property type="component" value="Chromosome"/>
</dbReference>
<keyword evidence="1" id="KW-0175">Coiled coil</keyword>
<proteinExistence type="predicted"/>
<accession>A0AAU6PU98</accession>
<keyword evidence="6" id="KW-1185">Reference proteome</keyword>
<dbReference type="Pfam" id="PF25791">
    <property type="entry name" value="WHD_BREX_BrxC"/>
    <property type="match status" value="1"/>
</dbReference>
<evidence type="ECO:0000259" key="4">
    <source>
        <dbReference type="Pfam" id="PF25796"/>
    </source>
</evidence>
<evidence type="ECO:0000256" key="1">
    <source>
        <dbReference type="SAM" id="Coils"/>
    </source>
</evidence>
<name>A0AAU6PU98_9GAMM</name>
<evidence type="ECO:0000313" key="6">
    <source>
        <dbReference type="Proteomes" id="UP000829560"/>
    </source>
</evidence>
<dbReference type="NCBIfam" id="NF033441">
    <property type="entry name" value="BREX_BrxC"/>
    <property type="match status" value="1"/>
</dbReference>
<evidence type="ECO:0000313" key="5">
    <source>
        <dbReference type="EMBL" id="WXX24007.1"/>
    </source>
</evidence>